<feature type="domain" description="Endonuclease/exonuclease/phosphatase" evidence="1">
    <location>
        <begin position="6"/>
        <end position="313"/>
    </location>
</feature>
<evidence type="ECO:0000313" key="3">
    <source>
        <dbReference type="Proteomes" id="UP000188947"/>
    </source>
</evidence>
<organism evidence="2 3">
    <name type="scientific">Elizabethkingia meningoseptica</name>
    <name type="common">Chryseobacterium meningosepticum</name>
    <dbReference type="NCBI Taxonomy" id="238"/>
    <lineage>
        <taxon>Bacteria</taxon>
        <taxon>Pseudomonadati</taxon>
        <taxon>Bacteroidota</taxon>
        <taxon>Flavobacteriia</taxon>
        <taxon>Flavobacteriales</taxon>
        <taxon>Weeksellaceae</taxon>
        <taxon>Elizabethkingia</taxon>
    </lineage>
</organism>
<sequence>MPAELVMFYNAENFYSPQKEQYHRNYIPKSGLKNWNEQRYLNKIFKFSKIFEYICNEIGQLPMLIGLAEIENKKVLQNMVEQDIFAGNYAFVHYDSLDERGVDTALLYDKSKLELLHSEVYSEIFDIEDGLPNTFDTTRDVLYCQFRHENAELSVYVVHLPSKREKDVNAPKRKIILDNLKHKILNKYSHNAMENVLVMGDFNENPNDANVQNFIHSEDGSEKILINSFEELYNKKNYSTFHRSEGLLFDQIILSPSFFNPENDMGFIKAQVFNSEHLTERSHRFKGHPFRTYAGTRYLGGYSDHFPVLVEIEIKKEIGNI</sequence>
<keyword evidence="3" id="KW-1185">Reference proteome</keyword>
<dbReference type="Pfam" id="PF19580">
    <property type="entry name" value="Exo_endo_phos_3"/>
    <property type="match status" value="1"/>
</dbReference>
<evidence type="ECO:0000259" key="1">
    <source>
        <dbReference type="Pfam" id="PF19580"/>
    </source>
</evidence>
<dbReference type="Proteomes" id="UP000188947">
    <property type="component" value="Unassembled WGS sequence"/>
</dbReference>
<accession>A0A1V3U4R2</accession>
<dbReference type="OrthoDB" id="9802724at2"/>
<dbReference type="SUPFAM" id="SSF56219">
    <property type="entry name" value="DNase I-like"/>
    <property type="match status" value="1"/>
</dbReference>
<name>A0A1V3U4R2_ELIME</name>
<dbReference type="eggNOG" id="COG3568">
    <property type="taxonomic scope" value="Bacteria"/>
</dbReference>
<reference evidence="2 3" key="1">
    <citation type="submission" date="2016-11" db="EMBL/GenBank/DDBJ databases">
        <title>Genome sequence and comparative genomic analysis of clinical strain Elizabethkingia meningoseptica 61421 PRCM.</title>
        <authorList>
            <person name="Wang M."/>
            <person name="Hu S."/>
            <person name="Cao L."/>
            <person name="Jiang T."/>
            <person name="Zhou Y."/>
            <person name="Ming D."/>
        </authorList>
    </citation>
    <scope>NUCLEOTIDE SEQUENCE [LARGE SCALE GENOMIC DNA]</scope>
    <source>
        <strain evidence="2 3">61421 PRCM</strain>
    </source>
</reference>
<gene>
    <name evidence="2" type="ORF">BMF97_01825</name>
</gene>
<dbReference type="PANTHER" id="PTHR42834:SF1">
    <property type="entry name" value="ENDONUCLEASE_EXONUCLEASE_PHOSPHATASE FAMILY PROTEIN (AFU_ORTHOLOGUE AFUA_3G09210)"/>
    <property type="match status" value="1"/>
</dbReference>
<dbReference type="Gene3D" id="3.60.10.10">
    <property type="entry name" value="Endonuclease/exonuclease/phosphatase"/>
    <property type="match status" value="1"/>
</dbReference>
<keyword evidence="2" id="KW-0255">Endonuclease</keyword>
<dbReference type="EMBL" id="MPOG01000001">
    <property type="protein sequence ID" value="OOH98032.1"/>
    <property type="molecule type" value="Genomic_DNA"/>
</dbReference>
<dbReference type="STRING" id="238.BBD35_02285"/>
<protein>
    <submittedName>
        <fullName evidence="2">Endonuclease</fullName>
    </submittedName>
</protein>
<comment type="caution">
    <text evidence="2">The sequence shown here is derived from an EMBL/GenBank/DDBJ whole genome shotgun (WGS) entry which is preliminary data.</text>
</comment>
<proteinExistence type="predicted"/>
<dbReference type="GO" id="GO:0004519">
    <property type="term" value="F:endonuclease activity"/>
    <property type="evidence" value="ECO:0007669"/>
    <property type="project" value="UniProtKB-KW"/>
</dbReference>
<keyword evidence="2" id="KW-0540">Nuclease</keyword>
<dbReference type="InterPro" id="IPR036691">
    <property type="entry name" value="Endo/exonu/phosph_ase_sf"/>
</dbReference>
<evidence type="ECO:0000313" key="2">
    <source>
        <dbReference type="EMBL" id="OOH98032.1"/>
    </source>
</evidence>
<dbReference type="InterPro" id="IPR005135">
    <property type="entry name" value="Endo/exonuclease/phosphatase"/>
</dbReference>
<dbReference type="PANTHER" id="PTHR42834">
    <property type="entry name" value="ENDONUCLEASE/EXONUCLEASE/PHOSPHATASE FAMILY PROTEIN (AFU_ORTHOLOGUE AFUA_3G09210)"/>
    <property type="match status" value="1"/>
</dbReference>
<dbReference type="RefSeq" id="WP_069215497.1">
    <property type="nucleotide sequence ID" value="NZ_CP016378.1"/>
</dbReference>
<dbReference type="AlphaFoldDB" id="A0A1V3U4R2"/>
<keyword evidence="2" id="KW-0378">Hydrolase</keyword>